<feature type="transmembrane region" description="Helical" evidence="6">
    <location>
        <begin position="158"/>
        <end position="178"/>
    </location>
</feature>
<dbReference type="PANTHER" id="PTHR43124">
    <property type="entry name" value="PURINE EFFLUX PUMP PBUE"/>
    <property type="match status" value="1"/>
</dbReference>
<dbReference type="OrthoDB" id="9814237at2"/>
<comment type="caution">
    <text evidence="8">The sequence shown here is derived from an EMBL/GenBank/DDBJ whole genome shotgun (WGS) entry which is preliminary data.</text>
</comment>
<dbReference type="PROSITE" id="PS50850">
    <property type="entry name" value="MFS"/>
    <property type="match status" value="1"/>
</dbReference>
<protein>
    <submittedName>
        <fullName evidence="8">Multidrug ABC transporter permease</fullName>
    </submittedName>
</protein>
<sequence length="383" mass="40770">MKRLNILTFAIQFLIGTDTFLVALLLPLLTQRFHNPSGQAGWMISAYAIGYCVTAIFSGPVSDHFDRKHVLIVGMLGFSLATATCGIAWSFPSMIVLCLLAGVMAAIGSPQVWASIPQLVAENEIIKSMAAPTLGLTVAQIAGVPVGSFLASQSPSDPFLVVGAASLLATIAVAIWFPNVKPTAQQKRPLQQYTSLLHTRHALPRFAAYLVFQTGNFAVMSFIASWFSKDFQLSTQGIGMIMIVLGAGNTLGALIGPQIVARIGQWRALFLSMGGYTIAYLLLPLGAVLAFPVTILTCTFFIGGMLFPVFMSLMQSLTTTARGTVSALANVLMYLGSTIAGIIGGPLLSALPGFWSISILAVITTIGSTLLWKCSRTYHTANQ</sequence>
<dbReference type="GeneID" id="98295250"/>
<dbReference type="RefSeq" id="WP_094692547.1">
    <property type="nucleotide sequence ID" value="NZ_CALENZ010000004.1"/>
</dbReference>
<name>A0A261G933_9BIFI</name>
<gene>
    <name evidence="8" type="ORF">BAQU_0577</name>
</gene>
<comment type="subcellular location">
    <subcellularLocation>
        <location evidence="1">Cell membrane</location>
        <topology evidence="1">Multi-pass membrane protein</topology>
    </subcellularLocation>
</comment>
<dbReference type="InterPro" id="IPR020846">
    <property type="entry name" value="MFS_dom"/>
</dbReference>
<feature type="domain" description="Major facilitator superfamily (MFS) profile" evidence="7">
    <location>
        <begin position="4"/>
        <end position="376"/>
    </location>
</feature>
<dbReference type="Proteomes" id="UP000216451">
    <property type="component" value="Unassembled WGS sequence"/>
</dbReference>
<keyword evidence="9" id="KW-1185">Reference proteome</keyword>
<dbReference type="GO" id="GO:0022857">
    <property type="term" value="F:transmembrane transporter activity"/>
    <property type="evidence" value="ECO:0007669"/>
    <property type="project" value="InterPro"/>
</dbReference>
<dbReference type="AlphaFoldDB" id="A0A261G933"/>
<dbReference type="PANTHER" id="PTHR43124:SF3">
    <property type="entry name" value="CHLORAMPHENICOL EFFLUX PUMP RV0191"/>
    <property type="match status" value="1"/>
</dbReference>
<evidence type="ECO:0000313" key="8">
    <source>
        <dbReference type="EMBL" id="OZG67932.1"/>
    </source>
</evidence>
<feature type="transmembrane region" description="Helical" evidence="6">
    <location>
        <begin position="95"/>
        <end position="116"/>
    </location>
</feature>
<evidence type="ECO:0000256" key="5">
    <source>
        <dbReference type="ARBA" id="ARBA00023136"/>
    </source>
</evidence>
<proteinExistence type="predicted"/>
<dbReference type="EMBL" id="MWXA01000003">
    <property type="protein sequence ID" value="OZG67932.1"/>
    <property type="molecule type" value="Genomic_DNA"/>
</dbReference>
<keyword evidence="3 6" id="KW-0812">Transmembrane</keyword>
<feature type="transmembrane region" description="Helical" evidence="6">
    <location>
        <begin position="206"/>
        <end position="227"/>
    </location>
</feature>
<dbReference type="InterPro" id="IPR036259">
    <property type="entry name" value="MFS_trans_sf"/>
</dbReference>
<evidence type="ECO:0000256" key="2">
    <source>
        <dbReference type="ARBA" id="ARBA00022475"/>
    </source>
</evidence>
<dbReference type="InterPro" id="IPR011701">
    <property type="entry name" value="MFS"/>
</dbReference>
<feature type="transmembrane region" description="Helical" evidence="6">
    <location>
        <begin position="128"/>
        <end position="152"/>
    </location>
</feature>
<evidence type="ECO:0000259" key="7">
    <source>
        <dbReference type="PROSITE" id="PS50850"/>
    </source>
</evidence>
<feature type="transmembrane region" description="Helical" evidence="6">
    <location>
        <begin position="289"/>
        <end position="313"/>
    </location>
</feature>
<keyword evidence="5 6" id="KW-0472">Membrane</keyword>
<feature type="transmembrane region" description="Helical" evidence="6">
    <location>
        <begin position="266"/>
        <end position="283"/>
    </location>
</feature>
<keyword evidence="2" id="KW-1003">Cell membrane</keyword>
<dbReference type="GO" id="GO:0005886">
    <property type="term" value="C:plasma membrane"/>
    <property type="evidence" value="ECO:0007669"/>
    <property type="project" value="UniProtKB-SubCell"/>
</dbReference>
<accession>A0A261G933</accession>
<feature type="transmembrane region" description="Helical" evidence="6">
    <location>
        <begin position="354"/>
        <end position="372"/>
    </location>
</feature>
<feature type="transmembrane region" description="Helical" evidence="6">
    <location>
        <begin position="7"/>
        <end position="28"/>
    </location>
</feature>
<dbReference type="CDD" id="cd17324">
    <property type="entry name" value="MFS_NepI_like"/>
    <property type="match status" value="1"/>
</dbReference>
<feature type="transmembrane region" description="Helical" evidence="6">
    <location>
        <begin position="233"/>
        <end position="254"/>
    </location>
</feature>
<evidence type="ECO:0000256" key="3">
    <source>
        <dbReference type="ARBA" id="ARBA00022692"/>
    </source>
</evidence>
<reference evidence="8 9" key="1">
    <citation type="journal article" date="2017" name="BMC Genomics">
        <title>Comparative genomic and phylogenomic analyses of the Bifidobacteriaceae family.</title>
        <authorList>
            <person name="Lugli G.A."/>
            <person name="Milani C."/>
            <person name="Turroni F."/>
            <person name="Duranti S."/>
            <person name="Mancabelli L."/>
            <person name="Mangifesta M."/>
            <person name="Ferrario C."/>
            <person name="Modesto M."/>
            <person name="Mattarelli P."/>
            <person name="Jiri K."/>
            <person name="van Sinderen D."/>
            <person name="Ventura M."/>
        </authorList>
    </citation>
    <scope>NUCLEOTIDE SEQUENCE [LARGE SCALE GENOMIC DNA]</scope>
    <source>
        <strain evidence="8 9">LMG 28769</strain>
    </source>
</reference>
<dbReference type="Pfam" id="PF07690">
    <property type="entry name" value="MFS_1"/>
    <property type="match status" value="1"/>
</dbReference>
<evidence type="ECO:0000256" key="1">
    <source>
        <dbReference type="ARBA" id="ARBA00004651"/>
    </source>
</evidence>
<dbReference type="InterPro" id="IPR050189">
    <property type="entry name" value="MFS_Efflux_Transporters"/>
</dbReference>
<dbReference type="SUPFAM" id="SSF103473">
    <property type="entry name" value="MFS general substrate transporter"/>
    <property type="match status" value="1"/>
</dbReference>
<feature type="transmembrane region" description="Helical" evidence="6">
    <location>
        <begin position="325"/>
        <end position="348"/>
    </location>
</feature>
<keyword evidence="4 6" id="KW-1133">Transmembrane helix</keyword>
<evidence type="ECO:0000256" key="4">
    <source>
        <dbReference type="ARBA" id="ARBA00022989"/>
    </source>
</evidence>
<evidence type="ECO:0000313" key="9">
    <source>
        <dbReference type="Proteomes" id="UP000216451"/>
    </source>
</evidence>
<feature type="transmembrane region" description="Helical" evidence="6">
    <location>
        <begin position="70"/>
        <end position="89"/>
    </location>
</feature>
<feature type="transmembrane region" description="Helical" evidence="6">
    <location>
        <begin position="40"/>
        <end position="58"/>
    </location>
</feature>
<dbReference type="Gene3D" id="1.20.1250.20">
    <property type="entry name" value="MFS general substrate transporter like domains"/>
    <property type="match status" value="1"/>
</dbReference>
<organism evidence="8 9">
    <name type="scientific">Bifidobacterium aquikefiri</name>
    <dbReference type="NCBI Taxonomy" id="1653207"/>
    <lineage>
        <taxon>Bacteria</taxon>
        <taxon>Bacillati</taxon>
        <taxon>Actinomycetota</taxon>
        <taxon>Actinomycetes</taxon>
        <taxon>Bifidobacteriales</taxon>
        <taxon>Bifidobacteriaceae</taxon>
        <taxon>Bifidobacterium</taxon>
    </lineage>
</organism>
<evidence type="ECO:0000256" key="6">
    <source>
        <dbReference type="SAM" id="Phobius"/>
    </source>
</evidence>